<reference evidence="3" key="1">
    <citation type="journal article" date="2010" name="Genome Biol.">
        <title>Genome sequence of the necrotrophic plant pathogen Pythium ultimum reveals original pathogenicity mechanisms and effector repertoire.</title>
        <authorList>
            <person name="Levesque C.A."/>
            <person name="Brouwer H."/>
            <person name="Cano L."/>
            <person name="Hamilton J.P."/>
            <person name="Holt C."/>
            <person name="Huitema E."/>
            <person name="Raffaele S."/>
            <person name="Robideau G.P."/>
            <person name="Thines M."/>
            <person name="Win J."/>
            <person name="Zerillo M.M."/>
            <person name="Beakes G.W."/>
            <person name="Boore J.L."/>
            <person name="Busam D."/>
            <person name="Dumas B."/>
            <person name="Ferriera S."/>
            <person name="Fuerstenberg S.I."/>
            <person name="Gachon C.M."/>
            <person name="Gaulin E."/>
            <person name="Govers F."/>
            <person name="Grenville-Briggs L."/>
            <person name="Horner N."/>
            <person name="Hostetler J."/>
            <person name="Jiang R.H."/>
            <person name="Johnson J."/>
            <person name="Krajaejun T."/>
            <person name="Lin H."/>
            <person name="Meijer H.J."/>
            <person name="Moore B."/>
            <person name="Morris P."/>
            <person name="Phuntmart V."/>
            <person name="Puiu D."/>
            <person name="Shetty J."/>
            <person name="Stajich J.E."/>
            <person name="Tripathy S."/>
            <person name="Wawra S."/>
            <person name="van West P."/>
            <person name="Whitty B.R."/>
            <person name="Coutinho P.M."/>
            <person name="Henrissat B."/>
            <person name="Martin F."/>
            <person name="Thomas P.D."/>
            <person name="Tyler B.M."/>
            <person name="De Vries R.P."/>
            <person name="Kamoun S."/>
            <person name="Yandell M."/>
            <person name="Tisserat N."/>
            <person name="Buell C.R."/>
        </authorList>
    </citation>
    <scope>NUCLEOTIDE SEQUENCE</scope>
    <source>
        <strain evidence="3">DAOM:BR144</strain>
    </source>
</reference>
<dbReference type="GO" id="GO:0008682">
    <property type="term" value="F:3-demethoxyubiquinol 3-hydroxylase activity"/>
    <property type="evidence" value="ECO:0007669"/>
    <property type="project" value="TreeGrafter"/>
</dbReference>
<dbReference type="InterPro" id="IPR011566">
    <property type="entry name" value="Ubq_synth_Coq7"/>
</dbReference>
<name>K3WNE8_GLOUD</name>
<feature type="region of interest" description="Disordered" evidence="1">
    <location>
        <begin position="32"/>
        <end position="67"/>
    </location>
</feature>
<dbReference type="Proteomes" id="UP000019132">
    <property type="component" value="Unassembled WGS sequence"/>
</dbReference>
<dbReference type="AlphaFoldDB" id="K3WNE8"/>
<accession>K3WNE8</accession>
<dbReference type="InParanoid" id="K3WNE8"/>
<evidence type="ECO:0008006" key="4">
    <source>
        <dbReference type="Google" id="ProtNLM"/>
    </source>
</evidence>
<dbReference type="STRING" id="431595.K3WNE8"/>
<keyword evidence="3" id="KW-1185">Reference proteome</keyword>
<evidence type="ECO:0000313" key="3">
    <source>
        <dbReference type="Proteomes" id="UP000019132"/>
    </source>
</evidence>
<sequence>MTSIAHTKALAAMSARSLRIAAARFASAAATGEASAAEGRTAAAGTAPRRPNWLEENCGDVPTHPRKQDDEISEMLRGGHAIQVAHNEFLRAKLSSARRGGATAYDEAHVQTLQELKAVEEKAIERIENAVKERGFRFRPSALIPLVQCSNAVVGGALTLFGENVSTSYVTGVKIAISDYYNDQIREIYEKKPEQTELKELFKTARDEELEFVDAHTPDALDPNSKEEDSNSVVTFAKASSKVLLQISKTV</sequence>
<dbReference type="Pfam" id="PF03232">
    <property type="entry name" value="COQ7"/>
    <property type="match status" value="1"/>
</dbReference>
<dbReference type="EMBL" id="GL376604">
    <property type="status" value="NOT_ANNOTATED_CDS"/>
    <property type="molecule type" value="Genomic_DNA"/>
</dbReference>
<proteinExistence type="predicted"/>
<dbReference type="GO" id="GO:0006744">
    <property type="term" value="P:ubiquinone biosynthetic process"/>
    <property type="evidence" value="ECO:0007669"/>
    <property type="project" value="InterPro"/>
</dbReference>
<dbReference type="eggNOG" id="KOG4061">
    <property type="taxonomic scope" value="Eukaryota"/>
</dbReference>
<dbReference type="PANTHER" id="PTHR11237:SF4">
    <property type="entry name" value="5-DEMETHOXYUBIQUINONE HYDROXYLASE, MITOCHONDRIAL"/>
    <property type="match status" value="1"/>
</dbReference>
<dbReference type="GO" id="GO:0005743">
    <property type="term" value="C:mitochondrial inner membrane"/>
    <property type="evidence" value="ECO:0007669"/>
    <property type="project" value="TreeGrafter"/>
</dbReference>
<dbReference type="OMA" id="NWLEENC"/>
<evidence type="ECO:0000256" key="1">
    <source>
        <dbReference type="SAM" id="MobiDB-lite"/>
    </source>
</evidence>
<feature type="compositionally biased region" description="Low complexity" evidence="1">
    <location>
        <begin position="32"/>
        <end position="47"/>
    </location>
</feature>
<dbReference type="HOGENOM" id="CLU_096998_0_0_1"/>
<dbReference type="PANTHER" id="PTHR11237">
    <property type="entry name" value="COENZYME Q10 BIOSYNTHESIS PROTEIN 7"/>
    <property type="match status" value="1"/>
</dbReference>
<protein>
    <recommendedName>
        <fullName evidence="4">Ubiquinone biosynthesis protein COQ7</fullName>
    </recommendedName>
</protein>
<evidence type="ECO:0000313" key="2">
    <source>
        <dbReference type="EnsemblProtists" id="PYU1_T006490"/>
    </source>
</evidence>
<reference evidence="3" key="2">
    <citation type="submission" date="2010-04" db="EMBL/GenBank/DDBJ databases">
        <authorList>
            <person name="Buell R."/>
            <person name="Hamilton J."/>
            <person name="Hostetler J."/>
        </authorList>
    </citation>
    <scope>NUCLEOTIDE SEQUENCE [LARGE SCALE GENOMIC DNA]</scope>
    <source>
        <strain evidence="3">DAOM:BR144</strain>
    </source>
</reference>
<dbReference type="VEuPathDB" id="FungiDB:PYU1_G006478"/>
<dbReference type="EnsemblProtists" id="PYU1_T006490">
    <property type="protein sequence ID" value="PYU1_T006490"/>
    <property type="gene ID" value="PYU1_G006478"/>
</dbReference>
<organism evidence="2 3">
    <name type="scientific">Globisporangium ultimum (strain ATCC 200006 / CBS 805.95 / DAOM BR144)</name>
    <name type="common">Pythium ultimum</name>
    <dbReference type="NCBI Taxonomy" id="431595"/>
    <lineage>
        <taxon>Eukaryota</taxon>
        <taxon>Sar</taxon>
        <taxon>Stramenopiles</taxon>
        <taxon>Oomycota</taxon>
        <taxon>Peronosporomycetes</taxon>
        <taxon>Pythiales</taxon>
        <taxon>Pythiaceae</taxon>
        <taxon>Globisporangium</taxon>
    </lineage>
</organism>
<reference evidence="2" key="3">
    <citation type="submission" date="2015-02" db="UniProtKB">
        <authorList>
            <consortium name="EnsemblProtists"/>
        </authorList>
    </citation>
    <scope>IDENTIFICATION</scope>
    <source>
        <strain evidence="2">DAOM BR144</strain>
    </source>
</reference>